<keyword evidence="1" id="KW-0732">Signal</keyword>
<evidence type="ECO:0000313" key="3">
    <source>
        <dbReference type="Proteomes" id="UP001497522"/>
    </source>
</evidence>
<dbReference type="Proteomes" id="UP001497522">
    <property type="component" value="Chromosome 5"/>
</dbReference>
<reference evidence="2" key="1">
    <citation type="submission" date="2024-03" db="EMBL/GenBank/DDBJ databases">
        <authorList>
            <consortium name="ELIXIR-Norway"/>
            <consortium name="Elixir Norway"/>
        </authorList>
    </citation>
    <scope>NUCLEOTIDE SEQUENCE</scope>
</reference>
<organism evidence="2 3">
    <name type="scientific">Sphagnum jensenii</name>
    <dbReference type="NCBI Taxonomy" id="128206"/>
    <lineage>
        <taxon>Eukaryota</taxon>
        <taxon>Viridiplantae</taxon>
        <taxon>Streptophyta</taxon>
        <taxon>Embryophyta</taxon>
        <taxon>Bryophyta</taxon>
        <taxon>Sphagnophytina</taxon>
        <taxon>Sphagnopsida</taxon>
        <taxon>Sphagnales</taxon>
        <taxon>Sphagnaceae</taxon>
        <taxon>Sphagnum</taxon>
    </lineage>
</organism>
<evidence type="ECO:0000256" key="1">
    <source>
        <dbReference type="SAM" id="SignalP"/>
    </source>
</evidence>
<feature type="signal peptide" evidence="1">
    <location>
        <begin position="1"/>
        <end position="16"/>
    </location>
</feature>
<accession>A0ABP1BMG6</accession>
<feature type="chain" id="PRO_5047201258" evidence="1">
    <location>
        <begin position="17"/>
        <end position="155"/>
    </location>
</feature>
<evidence type="ECO:0000313" key="2">
    <source>
        <dbReference type="EMBL" id="CAK9877007.1"/>
    </source>
</evidence>
<name>A0ABP1BMG6_9BRYO</name>
<gene>
    <name evidence="2" type="ORF">CSSPJE1EN2_LOCUS19049</name>
</gene>
<proteinExistence type="predicted"/>
<protein>
    <submittedName>
        <fullName evidence="2">Uncharacterized protein</fullName>
    </submittedName>
</protein>
<sequence>MLHYWRFMSICGCVAILELQTFVDVLQYWSYVHTWLCCSTGITGPVVRTGSLLQILNPLALQSLNHFFYTSMQQIGLALSDSGVGGDSGATPMFTSIAPLNHPNPIANLSLSIPLTKPTPILAPPMCAGMPMPGLYSSSYLQHSEQLHRFSVCIM</sequence>
<dbReference type="EMBL" id="OZ023706">
    <property type="protein sequence ID" value="CAK9877007.1"/>
    <property type="molecule type" value="Genomic_DNA"/>
</dbReference>
<keyword evidence="3" id="KW-1185">Reference proteome</keyword>